<sequence>MYNLKIIQSGDRIEIYKINNYVVNESKIDEGHKLIDKLVEELDNIEAAEDESKEKQSIKDRVRNLIDARNNIIRLIKCNPDMQTFITLTFAEEQDYKESKASLNNFFNKLRRHYPGVKYLWVLEYGELHNRLHYHLLANIPIKIRLSSSNEKKSDQHKKLEQNFQKKYWNHGWVDIRSLNQEDNTNIALYVATYIVKSLEDLDLEGYRVYGYSRKTLNKPLQEKVYTTDNIEDILKKYSEYDIEFSNSYGIGYRDYKGKHIGTVSYFDLSKKGEIIL</sequence>
<protein>
    <recommendedName>
        <fullName evidence="2">Replication-associated protein ORF2/G2P domain-containing protein</fullName>
    </recommendedName>
</protein>
<gene>
    <name evidence="3" type="ORF">HF849_17795</name>
</gene>
<dbReference type="Proteomes" id="UP000587880">
    <property type="component" value="Unassembled WGS sequence"/>
</dbReference>
<dbReference type="InterPro" id="IPR056906">
    <property type="entry name" value="ORF2/G2P_dom"/>
</dbReference>
<evidence type="ECO:0000256" key="1">
    <source>
        <dbReference type="SAM" id="Coils"/>
    </source>
</evidence>
<dbReference type="EMBL" id="JABAGD010000036">
    <property type="protein sequence ID" value="NMF06572.1"/>
    <property type="molecule type" value="Genomic_DNA"/>
</dbReference>
<evidence type="ECO:0000313" key="3">
    <source>
        <dbReference type="EMBL" id="NMF06572.1"/>
    </source>
</evidence>
<keyword evidence="1" id="KW-0175">Coiled coil</keyword>
<name>A0A7X9XQG5_CLOBE</name>
<dbReference type="Pfam" id="PF23343">
    <property type="entry name" value="REP_ORF2-G2P"/>
    <property type="match status" value="1"/>
</dbReference>
<feature type="coiled-coil region" evidence="1">
    <location>
        <begin position="28"/>
        <end position="68"/>
    </location>
</feature>
<reference evidence="3 4" key="1">
    <citation type="submission" date="2020-04" db="EMBL/GenBank/DDBJ databases">
        <authorList>
            <person name="Hitch T.C.A."/>
            <person name="Wylensek D."/>
            <person name="Clavel T."/>
        </authorList>
    </citation>
    <scope>NUCLEOTIDE SEQUENCE [LARGE SCALE GENOMIC DNA]</scope>
    <source>
        <strain evidence="3 4">WB01_NA02</strain>
    </source>
</reference>
<proteinExistence type="predicted"/>
<evidence type="ECO:0000313" key="4">
    <source>
        <dbReference type="Proteomes" id="UP000587880"/>
    </source>
</evidence>
<comment type="caution">
    <text evidence="3">The sequence shown here is derived from an EMBL/GenBank/DDBJ whole genome shotgun (WGS) entry which is preliminary data.</text>
</comment>
<feature type="domain" description="Replication-associated protein ORF2/G2P" evidence="2">
    <location>
        <begin position="84"/>
        <end position="198"/>
    </location>
</feature>
<dbReference type="AlphaFoldDB" id="A0A7X9XQG5"/>
<dbReference type="RefSeq" id="WP_168982670.1">
    <property type="nucleotide sequence ID" value="NZ_JABAGD010000036.1"/>
</dbReference>
<accession>A0A7X9XQG5</accession>
<evidence type="ECO:0000259" key="2">
    <source>
        <dbReference type="Pfam" id="PF23343"/>
    </source>
</evidence>
<organism evidence="3 4">
    <name type="scientific">Clostridium beijerinckii</name>
    <name type="common">Clostridium MP</name>
    <dbReference type="NCBI Taxonomy" id="1520"/>
    <lineage>
        <taxon>Bacteria</taxon>
        <taxon>Bacillati</taxon>
        <taxon>Bacillota</taxon>
        <taxon>Clostridia</taxon>
        <taxon>Eubacteriales</taxon>
        <taxon>Clostridiaceae</taxon>
        <taxon>Clostridium</taxon>
    </lineage>
</organism>